<sequence>MVAARTTDTLLWGCIAALAFLVLAQAYVLVTGAAVPLPPLFGVALVVFAVGAATGRAARIRVGD</sequence>
<accession>A0A4D6GW56</accession>
<dbReference type="EMBL" id="VRYN01000001">
    <property type="protein sequence ID" value="TYO81990.1"/>
    <property type="molecule type" value="Genomic_DNA"/>
</dbReference>
<dbReference type="GeneID" id="39855920"/>
<evidence type="ECO:0000313" key="5">
    <source>
        <dbReference type="Proteomes" id="UP000296216"/>
    </source>
</evidence>
<dbReference type="Proteomes" id="UP000296216">
    <property type="component" value="Chromosome"/>
</dbReference>
<feature type="domain" description="DUF7981" evidence="2">
    <location>
        <begin position="4"/>
        <end position="55"/>
    </location>
</feature>
<evidence type="ECO:0000313" key="6">
    <source>
        <dbReference type="Proteomes" id="UP000323075"/>
    </source>
</evidence>
<evidence type="ECO:0000256" key="1">
    <source>
        <dbReference type="SAM" id="Phobius"/>
    </source>
</evidence>
<evidence type="ECO:0000259" key="2">
    <source>
        <dbReference type="Pfam" id="PF25938"/>
    </source>
</evidence>
<organism evidence="3 5">
    <name type="scientific">Halobacterium salinarum (strain ATCC 33171 / DSM 3754 / JCM 8978 / NBRC 102687 / NCIMB 764 / 91-R6)</name>
    <dbReference type="NCBI Taxonomy" id="2597657"/>
    <lineage>
        <taxon>Archaea</taxon>
        <taxon>Methanobacteriati</taxon>
        <taxon>Methanobacteriota</taxon>
        <taxon>Stenosarchaea group</taxon>
        <taxon>Halobacteria</taxon>
        <taxon>Halobacteriales</taxon>
        <taxon>Halobacteriaceae</taxon>
        <taxon>Halobacterium</taxon>
    </lineage>
</organism>
<evidence type="ECO:0000313" key="3">
    <source>
        <dbReference type="EMBL" id="QCC45731.1"/>
    </source>
</evidence>
<reference evidence="4 6" key="2">
    <citation type="submission" date="2019-07" db="EMBL/GenBank/DDBJ databases">
        <title>Genomic Encyclopedia of Archaeal and Bacterial Type Strains, Phase II (KMG-II): from individual species to whole genera.</title>
        <authorList>
            <person name="Goeker M."/>
        </authorList>
    </citation>
    <scope>NUCLEOTIDE SEQUENCE [LARGE SCALE GENOMIC DNA]</scope>
    <source>
        <strain evidence="4 6">DSM 3754</strain>
    </source>
</reference>
<keyword evidence="1" id="KW-1133">Transmembrane helix</keyword>
<dbReference type="Pfam" id="PF25938">
    <property type="entry name" value="DUF7981"/>
    <property type="match status" value="1"/>
</dbReference>
<dbReference type="EMBL" id="CP038631">
    <property type="protein sequence ID" value="QCC45731.1"/>
    <property type="molecule type" value="Genomic_DNA"/>
</dbReference>
<keyword evidence="1" id="KW-0812">Transmembrane</keyword>
<dbReference type="RefSeq" id="WP_136361518.1">
    <property type="nucleotide sequence ID" value="NZ_VRYN01000001.1"/>
</dbReference>
<dbReference type="AlphaFoldDB" id="A0A4D6GW56"/>
<protein>
    <recommendedName>
        <fullName evidence="2">DUF7981 domain-containing protein</fullName>
    </recommendedName>
</protein>
<proteinExistence type="predicted"/>
<keyword evidence="1" id="KW-0472">Membrane</keyword>
<feature type="transmembrane region" description="Helical" evidence="1">
    <location>
        <begin position="36"/>
        <end position="58"/>
    </location>
</feature>
<gene>
    <name evidence="4" type="ORF">APQ99_00506</name>
    <name evidence="3" type="ORF">HBSAL_10440</name>
</gene>
<reference evidence="3 5" key="1">
    <citation type="journal article" date="2019" name="Microbiol. Resour. Announc.">
        <title>The Genome Sequence of the Halobacterium salinarum Type Strain Is Closely Related to That of Laboratory Strains NRC-1 and R1.</title>
        <authorList>
            <person name="Pfeiffer F."/>
            <person name="Marchfelder A."/>
            <person name="Habermann B."/>
            <person name="Dyall-Smith M.L."/>
        </authorList>
    </citation>
    <scope>NUCLEOTIDE SEQUENCE [LARGE SCALE GENOMIC DNA]</scope>
    <source>
        <strain evidence="3">91-R6</strain>
        <strain evidence="5">ATCC 33171 / DSM 3754 / JCM 8978 / NBRC 102687 / NCIMB 764 / 91-R6</strain>
    </source>
</reference>
<dbReference type="InterPro" id="IPR058287">
    <property type="entry name" value="DUF7981"/>
</dbReference>
<dbReference type="Proteomes" id="UP000323075">
    <property type="component" value="Unassembled WGS sequence"/>
</dbReference>
<evidence type="ECO:0000313" key="4">
    <source>
        <dbReference type="EMBL" id="TYO81990.1"/>
    </source>
</evidence>
<reference evidence="3" key="3">
    <citation type="journal article" name="MicrobiologyOpen">
        <title>Whole-genome comparison between the type strain of Halobacterium salinarum (DSM 3754(T)) and the laboratory strains R1 and NRC-1.</title>
        <authorList>
            <person name="Pfeiffer F."/>
            <person name="Losensky G."/>
            <person name="Marchfelder A."/>
            <person name="Habermann B."/>
            <person name="Dyall-Smith M."/>
        </authorList>
    </citation>
    <scope>NUCLEOTIDE SEQUENCE</scope>
    <source>
        <strain evidence="3">91-R6</strain>
    </source>
</reference>
<name>A0A4D6GW56_HALS9</name>